<comment type="subunit">
    <text evidence="8">DNA polymerase III contains a core (composed of alpha, epsilon and theta chains) that associates with a tau subunit. This core dimerizes to form the POLIII' complex. PolIII' associates with the gamma complex (composed of gamma, delta, delta', psi and chi chains) and with the beta chain to form the complete DNA polymerase III complex.</text>
</comment>
<dbReference type="InterPro" id="IPR012763">
    <property type="entry name" value="DNA_pol_III_sug/sutau_N"/>
</dbReference>
<dbReference type="GO" id="GO:0009360">
    <property type="term" value="C:DNA polymerase III complex"/>
    <property type="evidence" value="ECO:0007669"/>
    <property type="project" value="InterPro"/>
</dbReference>
<dbReference type="Pfam" id="PF13177">
    <property type="entry name" value="DNA_pol3_delta2"/>
    <property type="match status" value="1"/>
</dbReference>
<dbReference type="InterPro" id="IPR003593">
    <property type="entry name" value="AAA+_ATPase"/>
</dbReference>
<dbReference type="NCBIfam" id="TIGR02397">
    <property type="entry name" value="dnaX_nterm"/>
    <property type="match status" value="1"/>
</dbReference>
<organism evidence="10 11">
    <name type="scientific">Candidatus Phytoplasma pruni</name>
    <dbReference type="NCBI Taxonomy" id="479893"/>
    <lineage>
        <taxon>Bacteria</taxon>
        <taxon>Bacillati</taxon>
        <taxon>Mycoplasmatota</taxon>
        <taxon>Mollicutes</taxon>
        <taxon>Acholeplasmatales</taxon>
        <taxon>Acholeplasmataceae</taxon>
        <taxon>Candidatus Phytoplasma</taxon>
        <taxon>16SrIII (X-disease group)</taxon>
    </lineage>
</organism>
<dbReference type="SMART" id="SM00382">
    <property type="entry name" value="AAA"/>
    <property type="match status" value="1"/>
</dbReference>
<accession>A0A0M1MZL0</accession>
<comment type="function">
    <text evidence="8">DNA polymerase III is a complex, multichain enzyme responsible for most of the replicative synthesis in bacteria. This DNA polymerase also exhibits 3' to 5' exonuclease activity.</text>
</comment>
<reference evidence="11" key="1">
    <citation type="submission" date="2015-05" db="EMBL/GenBank/DDBJ databases">
        <title>Draft genome sequence of 'Candidatus Phytoplasma Pruni' strain CX, a plant pathogenic bacterium.</title>
        <authorList>
            <person name="Lee I.-M."/>
            <person name="Bottner-Parker K.D."/>
            <person name="Shao J."/>
            <person name="Gundersen-Rindal D.E."/>
            <person name="Zhao Y."/>
            <person name="Davis R.E."/>
        </authorList>
    </citation>
    <scope>NUCLEOTIDE SEQUENCE [LARGE SCALE GENOMIC DNA]</scope>
    <source>
        <strain evidence="11">CX</strain>
    </source>
</reference>
<dbReference type="GO" id="GO:0006261">
    <property type="term" value="P:DNA-templated DNA replication"/>
    <property type="evidence" value="ECO:0007669"/>
    <property type="project" value="TreeGrafter"/>
</dbReference>
<dbReference type="Proteomes" id="UP000037386">
    <property type="component" value="Unassembled WGS sequence"/>
</dbReference>
<dbReference type="Gene3D" id="1.10.8.60">
    <property type="match status" value="1"/>
</dbReference>
<dbReference type="GO" id="GO:0003887">
    <property type="term" value="F:DNA-directed DNA polymerase activity"/>
    <property type="evidence" value="ECO:0007669"/>
    <property type="project" value="UniProtKB-KW"/>
</dbReference>
<dbReference type="GO" id="GO:0046872">
    <property type="term" value="F:metal ion binding"/>
    <property type="evidence" value="ECO:0007669"/>
    <property type="project" value="UniProtKB-KW"/>
</dbReference>
<name>A0A0M1MZL0_9MOLU</name>
<evidence type="ECO:0000256" key="7">
    <source>
        <dbReference type="ARBA" id="ARBA00049244"/>
    </source>
</evidence>
<protein>
    <recommendedName>
        <fullName evidence="8">DNA polymerase III subunit gamma/tau</fullName>
        <ecNumber evidence="8">2.7.7.7</ecNumber>
    </recommendedName>
</protein>
<dbReference type="Pfam" id="PF22608">
    <property type="entry name" value="DNAX_ATPase_lid"/>
    <property type="match status" value="1"/>
</dbReference>
<dbReference type="NCBIfam" id="NF004046">
    <property type="entry name" value="PRK05563.1"/>
    <property type="match status" value="1"/>
</dbReference>
<dbReference type="InterPro" id="IPR045085">
    <property type="entry name" value="HLD_clamp_pol_III_gamma_tau"/>
</dbReference>
<feature type="domain" description="AAA+ ATPase" evidence="9">
    <location>
        <begin position="37"/>
        <end position="179"/>
    </location>
</feature>
<dbReference type="AlphaFoldDB" id="A0A0M1MZL0"/>
<dbReference type="InterPro" id="IPR001270">
    <property type="entry name" value="ClpA/B"/>
</dbReference>
<evidence type="ECO:0000256" key="2">
    <source>
        <dbReference type="ARBA" id="ARBA00022723"/>
    </source>
</evidence>
<proteinExistence type="inferred from homology"/>
<dbReference type="PATRIC" id="fig|479893.3.peg.495"/>
<dbReference type="EMBL" id="LHCF01000013">
    <property type="protein sequence ID" value="KOR75338.1"/>
    <property type="molecule type" value="Genomic_DNA"/>
</dbReference>
<dbReference type="GO" id="GO:0005524">
    <property type="term" value="F:ATP binding"/>
    <property type="evidence" value="ECO:0007669"/>
    <property type="project" value="UniProtKB-KW"/>
</dbReference>
<dbReference type="RefSeq" id="WP_053521532.1">
    <property type="nucleotide sequence ID" value="NZ_LHCF01000013.1"/>
</dbReference>
<dbReference type="InterPro" id="IPR050238">
    <property type="entry name" value="DNA_Rep/Repair_Clamp_Loader"/>
</dbReference>
<evidence type="ECO:0000256" key="6">
    <source>
        <dbReference type="ARBA" id="ARBA00022932"/>
    </source>
</evidence>
<keyword evidence="8" id="KW-0548">Nucleotidyltransferase</keyword>
<dbReference type="EC" id="2.7.7.7" evidence="8"/>
<keyword evidence="3 8" id="KW-0547">Nucleotide-binding</keyword>
<dbReference type="FunFam" id="3.40.50.300:FF:000014">
    <property type="entry name" value="DNA polymerase III subunit gamma/tau"/>
    <property type="match status" value="1"/>
</dbReference>
<evidence type="ECO:0000259" key="9">
    <source>
        <dbReference type="SMART" id="SM00382"/>
    </source>
</evidence>
<dbReference type="OrthoDB" id="9810148at2"/>
<dbReference type="CDD" id="cd00009">
    <property type="entry name" value="AAA"/>
    <property type="match status" value="1"/>
</dbReference>
<keyword evidence="8" id="KW-0808">Transferase</keyword>
<dbReference type="PRINTS" id="PR00300">
    <property type="entry name" value="CLPPROTEASEA"/>
</dbReference>
<dbReference type="Gene3D" id="3.40.50.300">
    <property type="entry name" value="P-loop containing nucleotide triphosphate hydrolases"/>
    <property type="match status" value="1"/>
</dbReference>
<evidence type="ECO:0000256" key="4">
    <source>
        <dbReference type="ARBA" id="ARBA00022833"/>
    </source>
</evidence>
<evidence type="ECO:0000256" key="3">
    <source>
        <dbReference type="ARBA" id="ARBA00022741"/>
    </source>
</evidence>
<comment type="caution">
    <text evidence="10">The sequence shown here is derived from an EMBL/GenBank/DDBJ whole genome shotgun (WGS) entry which is preliminary data.</text>
</comment>
<keyword evidence="8" id="KW-0235">DNA replication</keyword>
<evidence type="ECO:0000256" key="1">
    <source>
        <dbReference type="ARBA" id="ARBA00006360"/>
    </source>
</evidence>
<dbReference type="CDD" id="cd18137">
    <property type="entry name" value="HLD_clamp_pol_III_gamma_tau"/>
    <property type="match status" value="1"/>
</dbReference>
<keyword evidence="5 8" id="KW-0067">ATP-binding</keyword>
<dbReference type="SUPFAM" id="SSF52540">
    <property type="entry name" value="P-loop containing nucleoside triphosphate hydrolases"/>
    <property type="match status" value="1"/>
</dbReference>
<dbReference type="PANTHER" id="PTHR11669">
    <property type="entry name" value="REPLICATION FACTOR C / DNA POLYMERASE III GAMMA-TAU SUBUNIT"/>
    <property type="match status" value="1"/>
</dbReference>
<keyword evidence="6 8" id="KW-0239">DNA-directed DNA polymerase</keyword>
<keyword evidence="2" id="KW-0479">Metal-binding</keyword>
<comment type="similarity">
    <text evidence="1 8">Belongs to the DnaX/STICHEL family.</text>
</comment>
<evidence type="ECO:0000313" key="10">
    <source>
        <dbReference type="EMBL" id="KOR75338.1"/>
    </source>
</evidence>
<keyword evidence="4" id="KW-0862">Zinc</keyword>
<dbReference type="InterPro" id="IPR027417">
    <property type="entry name" value="P-loop_NTPase"/>
</dbReference>
<evidence type="ECO:0000256" key="8">
    <source>
        <dbReference type="RuleBase" id="RU364063"/>
    </source>
</evidence>
<gene>
    <name evidence="8 10" type="primary">dnaX</name>
    <name evidence="10" type="ORF">CPX_001684</name>
</gene>
<dbReference type="PANTHER" id="PTHR11669:SF0">
    <property type="entry name" value="PROTEIN STICHEL-LIKE 2"/>
    <property type="match status" value="1"/>
</dbReference>
<dbReference type="STRING" id="479893.CPX_001684"/>
<evidence type="ECO:0000256" key="5">
    <source>
        <dbReference type="ARBA" id="ARBA00022840"/>
    </source>
</evidence>
<sequence>MSYLVLYRKHRPKNFDGMVGQEVVIKTLKNAIKLQKIHHCYLLSGNKGVGKTTLAKILAKTINCQNPQGQDCCNECEFCLVVRQKANLDVIEIDGASYNGVDEIRELKDTVQYKPHLLKYKVYIIDEVHVLSSNAFNALLKLLEEPPLNVVFILITSELAKIPKTILSRTQHFHLPNLTDEEIKTKLNPIVEEEKILITDEALTTIAAYSDGSMRDALNLLDKISSYKINLIEKKDIEKMLGVISESKINQLAEYLVQPDINQMIAFLELILKPNVQISPFLDDLIDFFQKLLLEHVTNPQENTNLFRLLTNSKRNEFFEILLILKQNIIHFPTKKNSLILNFIKIHNLFFDKNIIIKKTSIAAKNTNTVVKNHNWNNNVSYSNNDLPCTKKEPQKSYLAKKKEIVAEAAIESENNLIKHIKKILLNQDDKTTTLLKKRWANLKTYSDNLELEASAKVLSEAKLLMIGRNKEMLLACSDMNNYKNLLNVNVKKNIKKLFNSKKTIINDYFVILPKHWDELIKVAYDKYQTTNNPMDVDLSHLDNSFYEQNSLVKIEQNELELIKLAREYFGFDTVKIKI</sequence>
<comment type="catalytic activity">
    <reaction evidence="7 8">
        <text>DNA(n) + a 2'-deoxyribonucleoside 5'-triphosphate = DNA(n+1) + diphosphate</text>
        <dbReference type="Rhea" id="RHEA:22508"/>
        <dbReference type="Rhea" id="RHEA-COMP:17339"/>
        <dbReference type="Rhea" id="RHEA-COMP:17340"/>
        <dbReference type="ChEBI" id="CHEBI:33019"/>
        <dbReference type="ChEBI" id="CHEBI:61560"/>
        <dbReference type="ChEBI" id="CHEBI:173112"/>
        <dbReference type="EC" id="2.7.7.7"/>
    </reaction>
</comment>
<evidence type="ECO:0000313" key="11">
    <source>
        <dbReference type="Proteomes" id="UP000037386"/>
    </source>
</evidence>